<evidence type="ECO:0000313" key="3">
    <source>
        <dbReference type="Proteomes" id="UP000650467"/>
    </source>
</evidence>
<name>A0A835VZ69_CHLIN</name>
<feature type="region of interest" description="Disordered" evidence="1">
    <location>
        <begin position="1"/>
        <end position="75"/>
    </location>
</feature>
<feature type="compositionally biased region" description="Low complexity" evidence="1">
    <location>
        <begin position="183"/>
        <end position="204"/>
    </location>
</feature>
<reference evidence="2" key="1">
    <citation type="journal article" date="2020" name="bioRxiv">
        <title>Comparative genomics of Chlamydomonas.</title>
        <authorList>
            <person name="Craig R.J."/>
            <person name="Hasan A.R."/>
            <person name="Ness R.W."/>
            <person name="Keightley P.D."/>
        </authorList>
    </citation>
    <scope>NUCLEOTIDE SEQUENCE</scope>
    <source>
        <strain evidence="2">SAG 7.73</strain>
    </source>
</reference>
<dbReference type="Proteomes" id="UP000650467">
    <property type="component" value="Unassembled WGS sequence"/>
</dbReference>
<proteinExistence type="predicted"/>
<comment type="caution">
    <text evidence="2">The sequence shown here is derived from an EMBL/GenBank/DDBJ whole genome shotgun (WGS) entry which is preliminary data.</text>
</comment>
<feature type="region of interest" description="Disordered" evidence="1">
    <location>
        <begin position="183"/>
        <end position="208"/>
    </location>
</feature>
<evidence type="ECO:0000256" key="1">
    <source>
        <dbReference type="SAM" id="MobiDB-lite"/>
    </source>
</evidence>
<dbReference type="AlphaFoldDB" id="A0A835VZ69"/>
<dbReference type="OrthoDB" id="532944at2759"/>
<keyword evidence="3" id="KW-1185">Reference proteome</keyword>
<gene>
    <name evidence="2" type="ORF">HXX76_009931</name>
</gene>
<dbReference type="EMBL" id="JAEHOC010000027">
    <property type="protein sequence ID" value="KAG2430406.1"/>
    <property type="molecule type" value="Genomic_DNA"/>
</dbReference>
<organism evidence="2 3">
    <name type="scientific">Chlamydomonas incerta</name>
    <dbReference type="NCBI Taxonomy" id="51695"/>
    <lineage>
        <taxon>Eukaryota</taxon>
        <taxon>Viridiplantae</taxon>
        <taxon>Chlorophyta</taxon>
        <taxon>core chlorophytes</taxon>
        <taxon>Chlorophyceae</taxon>
        <taxon>CS clade</taxon>
        <taxon>Chlamydomonadales</taxon>
        <taxon>Chlamydomonadaceae</taxon>
        <taxon>Chlamydomonas</taxon>
    </lineage>
</organism>
<feature type="compositionally biased region" description="Low complexity" evidence="1">
    <location>
        <begin position="42"/>
        <end position="51"/>
    </location>
</feature>
<sequence>MLSWKEEEELARNRPGSMTKPARSSIDAIRQGSMPRSSLDKGSALSPVGSVGSPGGLKQAHSLLRGPGQAAAGTIGSEGWWHHASEAAMNEPPKDDKGEKKTAGFVPMYSNIPGLAKKSIWDEEPAASEPAAAAPPPVSTSTVSGSAFAAPAAGSIAAAAAPPAAPAAELAAPAAAEAAPAAPAAAEAASEAHSEGGAAPPAGAKGDGWWTRMDNGVLNQPPESAAPAAGAIVKGERVMGGGFVPQFGVAGGNAYKSIFAEEGTQSAAEAAKPVEKAVADWAPFAGAVEQQAGAPAATCATAVADDDWSGFTSAPKVA</sequence>
<protein>
    <submittedName>
        <fullName evidence="2">Uncharacterized protein</fullName>
    </submittedName>
</protein>
<feature type="region of interest" description="Disordered" evidence="1">
    <location>
        <begin position="126"/>
        <end position="145"/>
    </location>
</feature>
<accession>A0A835VZ69</accession>
<evidence type="ECO:0000313" key="2">
    <source>
        <dbReference type="EMBL" id="KAG2430406.1"/>
    </source>
</evidence>